<sequence>MDDAEVVSIGAIDERPTARAGTVAVALAEQPAAQPDTAQEQPEPRQEPTPKPARPPRDYAAEFGRFATTAGSAMSRFGVRVARFGAAFVKAFARLVTFGWRIVAEIPPALRLFGALALSVVLSVFGSVTFDGALGTMFAVVLVPCFSLALGVVAHKWYAVPGEEAVPGEDAHHVARPTGELERSVEFVDTKLAFALNSFGTERHQQAVIALIQAKTATELARSTAPVAVPSARPRIRDGGTPTISRQVAAADPERS</sequence>
<feature type="region of interest" description="Disordered" evidence="1">
    <location>
        <begin position="27"/>
        <end position="58"/>
    </location>
</feature>
<dbReference type="EMBL" id="CACSIP010000013">
    <property type="protein sequence ID" value="CAA0114807.1"/>
    <property type="molecule type" value="Genomic_DNA"/>
</dbReference>
<keyword evidence="4" id="KW-1185">Reference proteome</keyword>
<evidence type="ECO:0000313" key="4">
    <source>
        <dbReference type="Proteomes" id="UP000430146"/>
    </source>
</evidence>
<protein>
    <submittedName>
        <fullName evidence="3">Uncharacterized protein</fullName>
    </submittedName>
</protein>
<evidence type="ECO:0000256" key="1">
    <source>
        <dbReference type="SAM" id="MobiDB-lite"/>
    </source>
</evidence>
<proteinExistence type="predicted"/>
<name>A0A5S9QC71_MYCVN</name>
<feature type="region of interest" description="Disordered" evidence="1">
    <location>
        <begin position="233"/>
        <end position="256"/>
    </location>
</feature>
<accession>A0A5S9QC71</accession>
<evidence type="ECO:0000313" key="3">
    <source>
        <dbReference type="EMBL" id="CAA0114807.1"/>
    </source>
</evidence>
<gene>
    <name evidence="3" type="ORF">AELLOGFF_03785</name>
</gene>
<feature type="transmembrane region" description="Helical" evidence="2">
    <location>
        <begin position="109"/>
        <end position="130"/>
    </location>
</feature>
<dbReference type="AlphaFoldDB" id="A0A5S9QC71"/>
<dbReference type="Proteomes" id="UP000430146">
    <property type="component" value="Unassembled WGS sequence"/>
</dbReference>
<organism evidence="3 4">
    <name type="scientific">Mycolicibacterium vanbaalenii</name>
    <name type="common">Mycobacterium vanbaalenii</name>
    <dbReference type="NCBI Taxonomy" id="110539"/>
    <lineage>
        <taxon>Bacteria</taxon>
        <taxon>Bacillati</taxon>
        <taxon>Actinomycetota</taxon>
        <taxon>Actinomycetes</taxon>
        <taxon>Mycobacteriales</taxon>
        <taxon>Mycobacteriaceae</taxon>
        <taxon>Mycolicibacterium</taxon>
    </lineage>
</organism>
<keyword evidence="2" id="KW-0472">Membrane</keyword>
<reference evidence="3 4" key="1">
    <citation type="submission" date="2019-11" db="EMBL/GenBank/DDBJ databases">
        <authorList>
            <person name="Holert J."/>
        </authorList>
    </citation>
    <scope>NUCLEOTIDE SEQUENCE [LARGE SCALE GENOMIC DNA]</scope>
    <source>
        <strain evidence="3">BC8_1</strain>
    </source>
</reference>
<keyword evidence="2" id="KW-1133">Transmembrane helix</keyword>
<feature type="transmembrane region" description="Helical" evidence="2">
    <location>
        <begin position="137"/>
        <end position="158"/>
    </location>
</feature>
<evidence type="ECO:0000256" key="2">
    <source>
        <dbReference type="SAM" id="Phobius"/>
    </source>
</evidence>
<keyword evidence="2" id="KW-0812">Transmembrane</keyword>